<dbReference type="SUPFAM" id="SSF51735">
    <property type="entry name" value="NAD(P)-binding Rossmann-fold domains"/>
    <property type="match status" value="1"/>
</dbReference>
<dbReference type="GO" id="GO:0016491">
    <property type="term" value="F:oxidoreductase activity"/>
    <property type="evidence" value="ECO:0007669"/>
    <property type="project" value="UniProtKB-KW"/>
</dbReference>
<proteinExistence type="inferred from homology"/>
<dbReference type="RefSeq" id="WP_150051430.1">
    <property type="nucleotide sequence ID" value="NZ_VWPC01000012.1"/>
</dbReference>
<dbReference type="AlphaFoldDB" id="A0AB34C4U2"/>
<comment type="similarity">
    <text evidence="1">Belongs to the short-chain dehydrogenases/reductases (SDR) family.</text>
</comment>
<evidence type="ECO:0000313" key="5">
    <source>
        <dbReference type="Proteomes" id="UP000323924"/>
    </source>
</evidence>
<dbReference type="PANTHER" id="PTHR24320">
    <property type="entry name" value="RETINOL DEHYDROGENASE"/>
    <property type="match status" value="1"/>
</dbReference>
<dbReference type="InterPro" id="IPR002347">
    <property type="entry name" value="SDR_fam"/>
</dbReference>
<name>A0AB34C4U2_9PSED</name>
<accession>A0AB34C4U2</accession>
<protein>
    <recommendedName>
        <fullName evidence="3">Probable oxidoreductase</fullName>
    </recommendedName>
</protein>
<dbReference type="EMBL" id="VWPC01000012">
    <property type="protein sequence ID" value="KAA5841931.1"/>
    <property type="molecule type" value="Genomic_DNA"/>
</dbReference>
<keyword evidence="2" id="KW-0560">Oxidoreductase</keyword>
<dbReference type="Gene3D" id="3.40.50.720">
    <property type="entry name" value="NAD(P)-binding Rossmann-like Domain"/>
    <property type="match status" value="1"/>
</dbReference>
<dbReference type="Pfam" id="PF00106">
    <property type="entry name" value="adh_short"/>
    <property type="match status" value="1"/>
</dbReference>
<evidence type="ECO:0000256" key="3">
    <source>
        <dbReference type="ARBA" id="ARBA00071493"/>
    </source>
</evidence>
<dbReference type="PANTHER" id="PTHR24320:SF148">
    <property type="entry name" value="NAD(P)-BINDING ROSSMANN-FOLD SUPERFAMILY PROTEIN"/>
    <property type="match status" value="1"/>
</dbReference>
<dbReference type="PRINTS" id="PR00081">
    <property type="entry name" value="GDHRDH"/>
</dbReference>
<organism evidence="4 5">
    <name type="scientific">Pseudomonas chlororaphis</name>
    <dbReference type="NCBI Taxonomy" id="587753"/>
    <lineage>
        <taxon>Bacteria</taxon>
        <taxon>Pseudomonadati</taxon>
        <taxon>Pseudomonadota</taxon>
        <taxon>Gammaproteobacteria</taxon>
        <taxon>Pseudomonadales</taxon>
        <taxon>Pseudomonadaceae</taxon>
        <taxon>Pseudomonas</taxon>
    </lineage>
</organism>
<comment type="caution">
    <text evidence="4">The sequence shown here is derived from an EMBL/GenBank/DDBJ whole genome shotgun (WGS) entry which is preliminary data.</text>
</comment>
<dbReference type="NCBIfam" id="NF004845">
    <property type="entry name" value="PRK06196.1"/>
    <property type="match status" value="1"/>
</dbReference>
<dbReference type="InterPro" id="IPR036291">
    <property type="entry name" value="NAD(P)-bd_dom_sf"/>
</dbReference>
<gene>
    <name evidence="4" type="ORF">F2A38_15440</name>
</gene>
<dbReference type="FunFam" id="3.40.50.720:FF:000594">
    <property type="entry name" value="Short-chain oxidoreductase"/>
    <property type="match status" value="1"/>
</dbReference>
<sequence>MTHRQTPVHSGFSAASTASEVLEGLDLSRTTALVTGGHSGLGLETTRALAGAGARVIVAARDRQAAQARVAGLANVEVHGLDLADLASIKRFSEAFLVSGTHLDILMGNAGIMACPETRVGPGWEAQFATNHLGHHALVNRLWPALQGGARVVMVSSAGHHSSAIRWDDPQFDRGYDKWLAYGQSKTANALFAVHLDRLGREQGVRAFSLHPGMIATPLQRYLPMEEMVALGWIDAEGNPANPAFKNPRQGAATQVWAATSPKLDGLGGLYCEDCEVARLDESEPASFVGVRPHAVDPEQAERLWRLSAELTRVDAFS</sequence>
<evidence type="ECO:0000313" key="4">
    <source>
        <dbReference type="EMBL" id="KAA5841931.1"/>
    </source>
</evidence>
<reference evidence="4 5" key="1">
    <citation type="submission" date="2019-09" db="EMBL/GenBank/DDBJ databases">
        <authorList>
            <person name="Vacheron J."/>
            <person name="Dubost A."/>
            <person name="Prigent-Combaret C."/>
            <person name="Muller D."/>
        </authorList>
    </citation>
    <scope>NUCLEOTIDE SEQUENCE [LARGE SCALE GENOMIC DNA]</scope>
    <source>
        <strain evidence="4 5">JV497</strain>
    </source>
</reference>
<evidence type="ECO:0000256" key="2">
    <source>
        <dbReference type="ARBA" id="ARBA00023002"/>
    </source>
</evidence>
<dbReference type="Proteomes" id="UP000323924">
    <property type="component" value="Unassembled WGS sequence"/>
</dbReference>
<evidence type="ECO:0000256" key="1">
    <source>
        <dbReference type="ARBA" id="ARBA00006484"/>
    </source>
</evidence>